<feature type="chain" id="PRO_5046304750" evidence="2">
    <location>
        <begin position="27"/>
        <end position="440"/>
    </location>
</feature>
<dbReference type="InterPro" id="IPR054365">
    <property type="entry name" value="Lreu_0056-like"/>
</dbReference>
<evidence type="ECO:0000256" key="1">
    <source>
        <dbReference type="SAM" id="MobiDB-lite"/>
    </source>
</evidence>
<feature type="region of interest" description="Disordered" evidence="1">
    <location>
        <begin position="252"/>
        <end position="327"/>
    </location>
</feature>
<evidence type="ECO:0000313" key="4">
    <source>
        <dbReference type="Proteomes" id="UP000704341"/>
    </source>
</evidence>
<organism evidence="3 4">
    <name type="scientific">Limosilactobacillus walteri</name>
    <dbReference type="NCBI Taxonomy" id="2268022"/>
    <lineage>
        <taxon>Bacteria</taxon>
        <taxon>Bacillati</taxon>
        <taxon>Bacillota</taxon>
        <taxon>Bacilli</taxon>
        <taxon>Lactobacillales</taxon>
        <taxon>Lactobacillaceae</taxon>
        <taxon>Limosilactobacillus</taxon>
    </lineage>
</organism>
<dbReference type="Gene3D" id="3.30.1460.60">
    <property type="match status" value="2"/>
</dbReference>
<keyword evidence="2" id="KW-0732">Signal</keyword>
<accession>A0ABR8P5Z9</accession>
<gene>
    <name evidence="3" type="ORF">DTK66_03230</name>
</gene>
<keyword evidence="4" id="KW-1185">Reference proteome</keyword>
<sequence>MRRVKLFSAALAVVAGLSFAETNVNAAQHSNNNTNDVNEVGSLIYANAYGQNYVNDAHSISVFKDSNGRYGIGQGTADSTAFFKINNDGTVTIWQIKGDPNTPTYKQGYTKKTVPISSLQKSENQTSAQKATINHAISSIKNTPSATPTQSSQAGNTASSSNTNVHQLLQDGQVIDDLGLQLYNRYYGTAYQNPNLNVFKDSNGRMGIGRGSFSNTIYYKINSDGKTMTVWRPVSNANTPAAKQQYTTSTVSLSSLGFNPDGQPSTQSNSSSSATSQANANSASTSSQTTQTSSAAKTATADPTITSARPTAKENKQVAKTASKKITVPSSQGKETISYYKIAALVYAKAYGIDRLGSNQGLQLTMNKNHSRFILGEGTADSTLLFRVNQGKKTVTVWTLNDNDRTMNKNTYEISALVNEFYANSTEQNLVNETAQSLKK</sequence>
<dbReference type="EMBL" id="QORN01000010">
    <property type="protein sequence ID" value="MBD5806136.1"/>
    <property type="molecule type" value="Genomic_DNA"/>
</dbReference>
<protein>
    <submittedName>
        <fullName evidence="3">Uncharacterized protein</fullName>
    </submittedName>
</protein>
<dbReference type="Proteomes" id="UP000704341">
    <property type="component" value="Unassembled WGS sequence"/>
</dbReference>
<dbReference type="RefSeq" id="WP_191667766.1">
    <property type="nucleotide sequence ID" value="NZ_QORN01000010.1"/>
</dbReference>
<reference evidence="3 4" key="1">
    <citation type="submission" date="2018-07" db="EMBL/GenBank/DDBJ databases">
        <title>Phylogenomic Insights into understanding Host Adaptation of Lactobacillus reuteri by a novel species, Lactobacillus spp. M31.</title>
        <authorList>
            <person name="Sharma S."/>
            <person name="Patil P."/>
            <person name="Korpole S."/>
            <person name="Patil P.B."/>
        </authorList>
    </citation>
    <scope>NUCLEOTIDE SEQUENCE [LARGE SCALE GENOMIC DNA]</scope>
    <source>
        <strain evidence="3 4">M31</strain>
    </source>
</reference>
<evidence type="ECO:0000256" key="2">
    <source>
        <dbReference type="SAM" id="SignalP"/>
    </source>
</evidence>
<comment type="caution">
    <text evidence="3">The sequence shown here is derived from an EMBL/GenBank/DDBJ whole genome shotgun (WGS) entry which is preliminary data.</text>
</comment>
<proteinExistence type="predicted"/>
<dbReference type="CDD" id="cd15778">
    <property type="entry name" value="Lreu_0056_like"/>
    <property type="match status" value="1"/>
</dbReference>
<name>A0ABR8P5Z9_9LACO</name>
<feature type="signal peptide" evidence="2">
    <location>
        <begin position="1"/>
        <end position="26"/>
    </location>
</feature>
<evidence type="ECO:0000313" key="3">
    <source>
        <dbReference type="EMBL" id="MBD5806136.1"/>
    </source>
</evidence>
<feature type="compositionally biased region" description="Low complexity" evidence="1">
    <location>
        <begin position="265"/>
        <end position="301"/>
    </location>
</feature>
<feature type="region of interest" description="Disordered" evidence="1">
    <location>
        <begin position="140"/>
        <end position="162"/>
    </location>
</feature>